<dbReference type="Proteomes" id="UP000243348">
    <property type="component" value="Nucleomorph 2"/>
</dbReference>
<dbReference type="AlphaFoldDB" id="J7G8C1"/>
<geneLocation type="nucleomorph" evidence="1"/>
<evidence type="ECO:0000313" key="1">
    <source>
        <dbReference type="EMBL" id="AFP65528.1"/>
    </source>
</evidence>
<proteinExistence type="predicted"/>
<reference evidence="1 2" key="1">
    <citation type="journal article" date="2012" name="Genome Biol. Evol.">
        <title>Nucleomorph genome sequence of the cryptophyte alga Chroomonas mesostigmatica CCMP1168 reveals lineage-specific gene loss and genome complexity.</title>
        <authorList>
            <person name="Moore C.E."/>
            <person name="Curtis B."/>
            <person name="Mills T."/>
            <person name="Tanifuji G."/>
            <person name="Archibald J.M."/>
        </authorList>
    </citation>
    <scope>NUCLEOTIDE SEQUENCE [LARGE SCALE GENOMIC DNA]</scope>
    <source>
        <strain evidence="1 2">CCMP1168</strain>
    </source>
</reference>
<name>J7G8C1_9CRYP</name>
<organism evidence="1 2">
    <name type="scientific">Chroomonas mesostigmatica CCMP1168</name>
    <dbReference type="NCBI Taxonomy" id="1195612"/>
    <lineage>
        <taxon>Eukaryota</taxon>
        <taxon>Cryptophyceae</taxon>
        <taxon>Pyrenomonadales</taxon>
        <taxon>Chroomonadaceae</taxon>
        <taxon>Chroomonas</taxon>
    </lineage>
</organism>
<sequence length="177" mass="22088">MKSTFNFWIYSDVFYQHIEIHCNMRKKKILDSNFMIIPFVNTLYPSIVQIKLYQSLEFWSYYTKKIKKKSFKPMIFHLFFFNLIKYKLIPKISRKVKKGIKQYQKYSISLEVFLEEEFFLRKIRLLKMLEKKKNFYKIGKRIFFLFFFSNFFEKKKKETDQREIGAFKKIFFLKFFT</sequence>
<accession>J7G8C1</accession>
<evidence type="ECO:0000313" key="2">
    <source>
        <dbReference type="Proteomes" id="UP000243348"/>
    </source>
</evidence>
<dbReference type="EMBL" id="CP003681">
    <property type="protein sequence ID" value="AFP65528.1"/>
    <property type="molecule type" value="Genomic_DNA"/>
</dbReference>
<protein>
    <submittedName>
        <fullName evidence="1">Uncharacterized protein</fullName>
    </submittedName>
</protein>
<gene>
    <name evidence="1" type="ORF">CMESO_361</name>
</gene>
<keyword evidence="1" id="KW-0542">Nucleomorph</keyword>